<dbReference type="Proteomes" id="UP000012960">
    <property type="component" value="Unplaced"/>
</dbReference>
<reference evidence="2" key="2">
    <citation type="submission" date="2021-05" db="UniProtKB">
        <authorList>
            <consortium name="EnsemblPlants"/>
        </authorList>
    </citation>
    <scope>IDENTIFICATION</scope>
    <source>
        <strain evidence="2">subsp. malaccensis</strain>
    </source>
</reference>
<protein>
    <submittedName>
        <fullName evidence="1">(wild Malaysian banana) hypothetical protein</fullName>
    </submittedName>
</protein>
<dbReference type="AlphaFoldDB" id="A0A804I503"/>
<keyword evidence="3" id="KW-1185">Reference proteome</keyword>
<sequence length="54" mass="6108">MVSHETISISLAAICRVMIDSLGFQEKAARQSKVPSAYLMQLKRCMKNHLVNMK</sequence>
<gene>
    <name evidence="1" type="ORF">GSMUA_75480.1</name>
</gene>
<dbReference type="EMBL" id="HG996467">
    <property type="protein sequence ID" value="CAG1862654.1"/>
    <property type="molecule type" value="Genomic_DNA"/>
</dbReference>
<reference evidence="1" key="1">
    <citation type="submission" date="2021-03" db="EMBL/GenBank/DDBJ databases">
        <authorList>
            <consortium name="Genoscope - CEA"/>
            <person name="William W."/>
        </authorList>
    </citation>
    <scope>NUCLEOTIDE SEQUENCE</scope>
    <source>
        <strain evidence="1">Doubled-haploid Pahang</strain>
    </source>
</reference>
<organism evidence="2 3">
    <name type="scientific">Musa acuminata subsp. malaccensis</name>
    <name type="common">Wild banana</name>
    <name type="synonym">Musa malaccensis</name>
    <dbReference type="NCBI Taxonomy" id="214687"/>
    <lineage>
        <taxon>Eukaryota</taxon>
        <taxon>Viridiplantae</taxon>
        <taxon>Streptophyta</taxon>
        <taxon>Embryophyta</taxon>
        <taxon>Tracheophyta</taxon>
        <taxon>Spermatophyta</taxon>
        <taxon>Magnoliopsida</taxon>
        <taxon>Liliopsida</taxon>
        <taxon>Zingiberales</taxon>
        <taxon>Musaceae</taxon>
        <taxon>Musa</taxon>
    </lineage>
</organism>
<evidence type="ECO:0000313" key="2">
    <source>
        <dbReference type="EnsemblPlants" id="Ma02_p20720.1"/>
    </source>
</evidence>
<dbReference type="Gramene" id="Ma02_t20720.1">
    <property type="protein sequence ID" value="Ma02_p20720.1"/>
    <property type="gene ID" value="Ma02_g20720"/>
</dbReference>
<dbReference type="EnsemblPlants" id="Ma02_t20720.1">
    <property type="protein sequence ID" value="Ma02_p20720.1"/>
    <property type="gene ID" value="Ma02_g20720"/>
</dbReference>
<name>A0A804I503_MUSAM</name>
<evidence type="ECO:0000313" key="1">
    <source>
        <dbReference type="EMBL" id="CAG1862654.1"/>
    </source>
</evidence>
<proteinExistence type="predicted"/>
<accession>A0A804I503</accession>
<evidence type="ECO:0000313" key="3">
    <source>
        <dbReference type="Proteomes" id="UP000012960"/>
    </source>
</evidence>
<dbReference type="InParanoid" id="A0A804I503"/>